<dbReference type="Proteomes" id="UP001385951">
    <property type="component" value="Unassembled WGS sequence"/>
</dbReference>
<reference evidence="1 2" key="1">
    <citation type="submission" date="2022-09" db="EMBL/GenBank/DDBJ databases">
        <authorList>
            <person name="Palmer J.M."/>
        </authorList>
    </citation>
    <scope>NUCLEOTIDE SEQUENCE [LARGE SCALE GENOMIC DNA]</scope>
    <source>
        <strain evidence="1 2">DSM 7382</strain>
    </source>
</reference>
<gene>
    <name evidence="1" type="ORF">QCA50_019533</name>
</gene>
<dbReference type="EMBL" id="JASBNA010000087">
    <property type="protein sequence ID" value="KAK7677527.1"/>
    <property type="molecule type" value="Genomic_DNA"/>
</dbReference>
<name>A0AAW0FC57_9APHY</name>
<evidence type="ECO:0000313" key="2">
    <source>
        <dbReference type="Proteomes" id="UP001385951"/>
    </source>
</evidence>
<comment type="caution">
    <text evidence="1">The sequence shown here is derived from an EMBL/GenBank/DDBJ whole genome shotgun (WGS) entry which is preliminary data.</text>
</comment>
<dbReference type="AlphaFoldDB" id="A0AAW0FC57"/>
<keyword evidence="2" id="KW-1185">Reference proteome</keyword>
<sequence>MSHARRFGAKVSGNKLKFNVPVSTVNEAINRTLNEEIPEDEATPIPEIDDPIGERGDVSFLYEYLPIRLVADELQKRQSYPAAFAKFKQAALVIVGPSFEIPLYSAEGGGFRSEKYVKMKMAQRIALMYCCNRAAECLINIGKDSEALDWLDEVTILFHNMVFCNHKAMFDWIDVNMNSTEFYYERMKALSLSSKIFVRLGNTAAGVQRRWTAHTNCANLPPDVDQDRMDRLLPNDEMTDLIQFSHPDPKT</sequence>
<accession>A0AAW0FC57</accession>
<proteinExistence type="predicted"/>
<evidence type="ECO:0000313" key="1">
    <source>
        <dbReference type="EMBL" id="KAK7677527.1"/>
    </source>
</evidence>
<protein>
    <submittedName>
        <fullName evidence="1">Uncharacterized protein</fullName>
    </submittedName>
</protein>
<organism evidence="1 2">
    <name type="scientific">Cerrena zonata</name>
    <dbReference type="NCBI Taxonomy" id="2478898"/>
    <lineage>
        <taxon>Eukaryota</taxon>
        <taxon>Fungi</taxon>
        <taxon>Dikarya</taxon>
        <taxon>Basidiomycota</taxon>
        <taxon>Agaricomycotina</taxon>
        <taxon>Agaricomycetes</taxon>
        <taxon>Polyporales</taxon>
        <taxon>Cerrenaceae</taxon>
        <taxon>Cerrena</taxon>
    </lineage>
</organism>